<reference evidence="4 5" key="1">
    <citation type="journal article" date="2016" name="Front. Microbiol.">
        <title>Comprehensive Phylogenetic Analysis of Bovine Non-aureus Staphylococci Species Based on Whole-Genome Sequencing.</title>
        <authorList>
            <person name="Naushad S."/>
            <person name="Barkema H.W."/>
            <person name="Luby C."/>
            <person name="Condas L.A."/>
            <person name="Nobrega D.B."/>
            <person name="Carson D.A."/>
            <person name="De Buck J."/>
        </authorList>
    </citation>
    <scope>NUCLEOTIDE SEQUENCE [LARGE SCALE GENOMIC DNA]</scope>
    <source>
        <strain evidence="4 5">SNUC 505</strain>
    </source>
</reference>
<dbReference type="AlphaFoldDB" id="A0AAE5SZC0"/>
<evidence type="ECO:0000256" key="1">
    <source>
        <dbReference type="ARBA" id="ARBA00023125"/>
    </source>
</evidence>
<dbReference type="Gene3D" id="1.10.357.10">
    <property type="entry name" value="Tetracycline Repressor, domain 2"/>
    <property type="match status" value="1"/>
</dbReference>
<evidence type="ECO:0000259" key="3">
    <source>
        <dbReference type="PROSITE" id="PS50977"/>
    </source>
</evidence>
<dbReference type="EMBL" id="PZBZ01000035">
    <property type="protein sequence ID" value="PTG13514.1"/>
    <property type="molecule type" value="Genomic_DNA"/>
</dbReference>
<evidence type="ECO:0000313" key="4">
    <source>
        <dbReference type="EMBL" id="PTG13514.1"/>
    </source>
</evidence>
<protein>
    <submittedName>
        <fullName evidence="4">TetR/AcrR family transcriptional regulator</fullName>
    </submittedName>
</protein>
<dbReference type="PROSITE" id="PS50977">
    <property type="entry name" value="HTH_TETR_2"/>
    <property type="match status" value="1"/>
</dbReference>
<dbReference type="GO" id="GO:0003677">
    <property type="term" value="F:DNA binding"/>
    <property type="evidence" value="ECO:0007669"/>
    <property type="project" value="UniProtKB-UniRule"/>
</dbReference>
<feature type="DNA-binding region" description="H-T-H motif" evidence="2">
    <location>
        <begin position="32"/>
        <end position="51"/>
    </location>
</feature>
<gene>
    <name evidence="4" type="ORF">BU653_07315</name>
</gene>
<dbReference type="InterPro" id="IPR050624">
    <property type="entry name" value="HTH-type_Tx_Regulator"/>
</dbReference>
<sequence>MPKQDLRVKKTIAKLTEVLIMLLQKQRFSKITINQICMEASVHRTTFYKHFKDKNELLMHVLDATTKPYFNNDVNKRMLEPFSCLEQTLNVVMRDILKRQEDDPVFYKLLVQFFTQSINTDVQVYIKKLPKDQRFPYEVFGYVQTAIISSLNQWRIDTNTEFDATMLDHIYQTLMRYRLSKL</sequence>
<dbReference type="PANTHER" id="PTHR43479">
    <property type="entry name" value="ACREF/ENVCD OPERON REPRESSOR-RELATED"/>
    <property type="match status" value="1"/>
</dbReference>
<comment type="caution">
    <text evidence="4">The sequence shown here is derived from an EMBL/GenBank/DDBJ whole genome shotgun (WGS) entry which is preliminary data.</text>
</comment>
<dbReference type="Pfam" id="PF00440">
    <property type="entry name" value="TetR_N"/>
    <property type="match status" value="1"/>
</dbReference>
<dbReference type="SUPFAM" id="SSF46689">
    <property type="entry name" value="Homeodomain-like"/>
    <property type="match status" value="1"/>
</dbReference>
<accession>A0AAE5SZC0</accession>
<keyword evidence="1 2" id="KW-0238">DNA-binding</keyword>
<name>A0AAE5SZC0_STACR</name>
<organism evidence="4 5">
    <name type="scientific">Staphylococcus chromogenes</name>
    <name type="common">Staphylococcus hyicus subsp. chromogenes</name>
    <dbReference type="NCBI Taxonomy" id="46126"/>
    <lineage>
        <taxon>Bacteria</taxon>
        <taxon>Bacillati</taxon>
        <taxon>Bacillota</taxon>
        <taxon>Bacilli</taxon>
        <taxon>Bacillales</taxon>
        <taxon>Staphylococcaceae</taxon>
        <taxon>Staphylococcus</taxon>
    </lineage>
</organism>
<proteinExistence type="predicted"/>
<dbReference type="InterPro" id="IPR009057">
    <property type="entry name" value="Homeodomain-like_sf"/>
</dbReference>
<dbReference type="RefSeq" id="WP_103158955.1">
    <property type="nucleotide sequence ID" value="NZ_CP031274.1"/>
</dbReference>
<dbReference type="GeneID" id="93654888"/>
<dbReference type="PANTHER" id="PTHR43479:SF16">
    <property type="entry name" value="HTH TETR-TYPE DOMAIN-CONTAINING PROTEIN"/>
    <property type="match status" value="1"/>
</dbReference>
<feature type="domain" description="HTH tetR-type" evidence="3">
    <location>
        <begin position="9"/>
        <end position="69"/>
    </location>
</feature>
<dbReference type="InterPro" id="IPR001647">
    <property type="entry name" value="HTH_TetR"/>
</dbReference>
<evidence type="ECO:0000313" key="5">
    <source>
        <dbReference type="Proteomes" id="UP000242704"/>
    </source>
</evidence>
<dbReference type="Proteomes" id="UP000242704">
    <property type="component" value="Unassembled WGS sequence"/>
</dbReference>
<evidence type="ECO:0000256" key="2">
    <source>
        <dbReference type="PROSITE-ProRule" id="PRU00335"/>
    </source>
</evidence>